<comment type="caution">
    <text evidence="1">The sequence shown here is derived from an EMBL/GenBank/DDBJ whole genome shotgun (WGS) entry which is preliminary data.</text>
</comment>
<organism evidence="1">
    <name type="scientific">marine sediment metagenome</name>
    <dbReference type="NCBI Taxonomy" id="412755"/>
    <lineage>
        <taxon>unclassified sequences</taxon>
        <taxon>metagenomes</taxon>
        <taxon>ecological metagenomes</taxon>
    </lineage>
</organism>
<dbReference type="EMBL" id="LAZR01016449">
    <property type="protein sequence ID" value="KKM04459.1"/>
    <property type="molecule type" value="Genomic_DNA"/>
</dbReference>
<sequence>MKWIEQTLGPLFLDGDTRRVHLFELLLDVNDGLKKAGNNTQFTGHWCWIIGCANSDDRASGLTYMCEDYYHRIRGGVIPLSSRAQRARHISERRSSTR</sequence>
<dbReference type="AlphaFoldDB" id="A0A0F9H059"/>
<reference evidence="1" key="1">
    <citation type="journal article" date="2015" name="Nature">
        <title>Complex archaea that bridge the gap between prokaryotes and eukaryotes.</title>
        <authorList>
            <person name="Spang A."/>
            <person name="Saw J.H."/>
            <person name="Jorgensen S.L."/>
            <person name="Zaremba-Niedzwiedzka K."/>
            <person name="Martijn J."/>
            <person name="Lind A.E."/>
            <person name="van Eijk R."/>
            <person name="Schleper C."/>
            <person name="Guy L."/>
            <person name="Ettema T.J."/>
        </authorList>
    </citation>
    <scope>NUCLEOTIDE SEQUENCE</scope>
</reference>
<protein>
    <submittedName>
        <fullName evidence="1">Uncharacterized protein</fullName>
    </submittedName>
</protein>
<name>A0A0F9H059_9ZZZZ</name>
<evidence type="ECO:0000313" key="1">
    <source>
        <dbReference type="EMBL" id="KKM04459.1"/>
    </source>
</evidence>
<gene>
    <name evidence="1" type="ORF">LCGC14_1764040</name>
</gene>
<proteinExistence type="predicted"/>
<accession>A0A0F9H059</accession>